<dbReference type="InParanoid" id="A0A3A9JS69"/>
<organism evidence="1 4">
    <name type="scientific">Teichococcus wenyumeiae</name>
    <dbReference type="NCBI Taxonomy" id="2478470"/>
    <lineage>
        <taxon>Bacteria</taxon>
        <taxon>Pseudomonadati</taxon>
        <taxon>Pseudomonadota</taxon>
        <taxon>Alphaproteobacteria</taxon>
        <taxon>Acetobacterales</taxon>
        <taxon>Roseomonadaceae</taxon>
        <taxon>Roseomonas</taxon>
    </lineage>
</organism>
<dbReference type="EMBL" id="RAQU01000081">
    <property type="protein sequence ID" value="RKK03538.1"/>
    <property type="molecule type" value="Genomic_DNA"/>
</dbReference>
<name>A0A3A9JS69_9PROT</name>
<gene>
    <name evidence="1" type="ORF">D6Z83_14040</name>
    <name evidence="2" type="ORF">EBE87_16435</name>
</gene>
<dbReference type="AlphaFoldDB" id="A0A3A9JS69"/>
<accession>A0A3A9JS69</accession>
<reference evidence="1 4" key="1">
    <citation type="submission" date="2018-09" db="EMBL/GenBank/DDBJ databases">
        <title>Roseomonas sp. nov., isolated from feces of Tibetan antelopes in the Qinghai-Tibet plateau, China.</title>
        <authorList>
            <person name="Tian Z."/>
        </authorList>
    </citation>
    <scope>NUCLEOTIDE SEQUENCE [LARGE SCALE GENOMIC DNA]</scope>
    <source>
        <strain evidence="2 3">Z23</strain>
        <strain evidence="1 4">Z24</strain>
    </source>
</reference>
<dbReference type="RefSeq" id="WP_120638922.1">
    <property type="nucleotide sequence ID" value="NZ_RAQU01000081.1"/>
</dbReference>
<dbReference type="InterPro" id="IPR056908">
    <property type="entry name" value="Gp80-like"/>
</dbReference>
<dbReference type="OrthoDB" id="7270208at2"/>
<dbReference type="Pfam" id="PF23140">
    <property type="entry name" value="Gp80"/>
    <property type="match status" value="1"/>
</dbReference>
<evidence type="ECO:0000313" key="2">
    <source>
        <dbReference type="EMBL" id="RMI20391.1"/>
    </source>
</evidence>
<dbReference type="EMBL" id="RFLX01000012">
    <property type="protein sequence ID" value="RMI20391.1"/>
    <property type="molecule type" value="Genomic_DNA"/>
</dbReference>
<proteinExistence type="predicted"/>
<dbReference type="Proteomes" id="UP000278036">
    <property type="component" value="Unassembled WGS sequence"/>
</dbReference>
<comment type="caution">
    <text evidence="1">The sequence shown here is derived from an EMBL/GenBank/DDBJ whole genome shotgun (WGS) entry which is preliminary data.</text>
</comment>
<protein>
    <submittedName>
        <fullName evidence="1">Uncharacterized protein</fullName>
    </submittedName>
</protein>
<evidence type="ECO:0000313" key="3">
    <source>
        <dbReference type="Proteomes" id="UP000274097"/>
    </source>
</evidence>
<keyword evidence="3" id="KW-1185">Reference proteome</keyword>
<dbReference type="Proteomes" id="UP000274097">
    <property type="component" value="Unassembled WGS sequence"/>
</dbReference>
<evidence type="ECO:0000313" key="4">
    <source>
        <dbReference type="Proteomes" id="UP000278036"/>
    </source>
</evidence>
<evidence type="ECO:0000313" key="1">
    <source>
        <dbReference type="EMBL" id="RKK03538.1"/>
    </source>
</evidence>
<sequence length="124" mass="12207">MPVLTDYARNLVARAICARGPSLPAAVYAALGTGGTVANGLSGEPAGNGYARQKVVFTGTGEQRNAEALRFVFTAAAGTLTHVGLYDAAAGGNALAFGPLTQTAPVSGAGTVTLAAEALTIGAE</sequence>